<dbReference type="NCBIfam" id="TIGR00756">
    <property type="entry name" value="PPR"/>
    <property type="match status" value="2"/>
</dbReference>
<dbReference type="InterPro" id="IPR002885">
    <property type="entry name" value="PPR_rpt"/>
</dbReference>
<dbReference type="Proteomes" id="UP000189703">
    <property type="component" value="Unplaced"/>
</dbReference>
<evidence type="ECO:0000313" key="6">
    <source>
        <dbReference type="Proteomes" id="UP000189703"/>
    </source>
</evidence>
<dbReference type="GO" id="GO:0005739">
    <property type="term" value="C:mitochondrion"/>
    <property type="evidence" value="ECO:0000318"/>
    <property type="project" value="GO_Central"/>
</dbReference>
<dbReference type="eggNOG" id="KOG4197">
    <property type="taxonomic scope" value="Eukaryota"/>
</dbReference>
<evidence type="ECO:0000256" key="4">
    <source>
        <dbReference type="ARBA" id="ARBA00022946"/>
    </source>
</evidence>
<dbReference type="GeneID" id="104592301"/>
<keyword evidence="6" id="KW-1185">Reference proteome</keyword>
<proteinExistence type="inferred from homology"/>
<dbReference type="FunFam" id="1.25.40.10:FF:000385">
    <property type="entry name" value="Pentatricopeptide repeat-containing protein mitochondrial"/>
    <property type="match status" value="1"/>
</dbReference>
<dbReference type="KEGG" id="nnu:104592301"/>
<evidence type="ECO:0000313" key="7">
    <source>
        <dbReference type="RefSeq" id="XP_010249903.1"/>
    </source>
</evidence>
<comment type="similarity">
    <text evidence="2">Belongs to the PPR family. P subfamily.</text>
</comment>
<keyword evidence="4" id="KW-0809">Transit peptide</keyword>
<evidence type="ECO:0000256" key="5">
    <source>
        <dbReference type="ARBA" id="ARBA00023128"/>
    </source>
</evidence>
<organism evidence="6 7">
    <name type="scientific">Nelumbo nucifera</name>
    <name type="common">Sacred lotus</name>
    <dbReference type="NCBI Taxonomy" id="4432"/>
    <lineage>
        <taxon>Eukaryota</taxon>
        <taxon>Viridiplantae</taxon>
        <taxon>Streptophyta</taxon>
        <taxon>Embryophyta</taxon>
        <taxon>Tracheophyta</taxon>
        <taxon>Spermatophyta</taxon>
        <taxon>Magnoliopsida</taxon>
        <taxon>Proteales</taxon>
        <taxon>Nelumbonaceae</taxon>
        <taxon>Nelumbo</taxon>
    </lineage>
</organism>
<gene>
    <name evidence="7" type="primary">LOC104592301</name>
</gene>
<accession>A0A1U7ZMV8</accession>
<comment type="subcellular location">
    <subcellularLocation>
        <location evidence="1">Mitochondrion</location>
    </subcellularLocation>
</comment>
<dbReference type="RefSeq" id="XP_010249903.1">
    <property type="nucleotide sequence ID" value="XM_010251601.1"/>
</dbReference>
<dbReference type="OrthoDB" id="1717827at2759"/>
<dbReference type="InterPro" id="IPR011990">
    <property type="entry name" value="TPR-like_helical_dom_sf"/>
</dbReference>
<sequence>MARTATRAISFLSSTPSRGLSTAMATVTASKDKESSLYRRLSALGGSEASVVDTLNEWVKEGKSVKRVEIIGYVNQLRKYKKYKHALQLLKWMEKRGRDLTHGDQAIRLDLLSKVEGIASAEKYFDSLKESAKNKLTYGALLNCYCKEKMVDKAMSLFEKMKKLSVASTSLAYNNLMALNMRMSYPKKVAPLVEEMKKNQIVPDIVTYNLLMNSYAYLHNIKGVERVVEEMNTNGIRFDWATHANLATIYVKAGLFDKAKSALEELEKVANLHDREAFHVLICLYARMSNLEGVNRVWQSLKSAFPKVTNASYLVMLKALCTMGYRDTANECFKEWESVCSTYDIRLANILIDSYLSQFMIKEAELLCESAVQKGAKPNFRTLEMFMNYHLMKQQMDLALDYLKTAASKAKVERNKWQPSQETVSVFLKYFESKNDVGGAEELCDSLKKLRCLNSEAYSSLLRTYIAIGKTDPEMRKRMSADGIEMNSDINKLLEKVCPK</sequence>
<keyword evidence="3" id="KW-0677">Repeat</keyword>
<dbReference type="AlphaFoldDB" id="A0A1U7ZMV8"/>
<dbReference type="Pfam" id="PF13041">
    <property type="entry name" value="PPR_2"/>
    <property type="match status" value="1"/>
</dbReference>
<dbReference type="GO" id="GO:0003729">
    <property type="term" value="F:mRNA binding"/>
    <property type="evidence" value="ECO:0007669"/>
    <property type="project" value="UniProtKB-ARBA"/>
</dbReference>
<dbReference type="Gene3D" id="1.25.40.10">
    <property type="entry name" value="Tetratricopeptide repeat domain"/>
    <property type="match status" value="2"/>
</dbReference>
<evidence type="ECO:0000256" key="2">
    <source>
        <dbReference type="ARBA" id="ARBA00007626"/>
    </source>
</evidence>
<evidence type="ECO:0000256" key="3">
    <source>
        <dbReference type="ARBA" id="ARBA00022737"/>
    </source>
</evidence>
<dbReference type="PANTHER" id="PTHR45717:SF5">
    <property type="entry name" value="PENTACOTRIPEPTIDE-REPEAT REGION OF PRORP DOMAIN-CONTAINING PROTEIN"/>
    <property type="match status" value="1"/>
</dbReference>
<protein>
    <submittedName>
        <fullName evidence="7">Pentatricopeptide repeat-containing protein At1g60770-like</fullName>
    </submittedName>
</protein>
<evidence type="ECO:0000256" key="1">
    <source>
        <dbReference type="ARBA" id="ARBA00004173"/>
    </source>
</evidence>
<dbReference type="OMA" id="GVNRSWE"/>
<dbReference type="Pfam" id="PF01535">
    <property type="entry name" value="PPR"/>
    <property type="match status" value="1"/>
</dbReference>
<dbReference type="PROSITE" id="PS51375">
    <property type="entry name" value="PPR"/>
    <property type="match status" value="2"/>
</dbReference>
<dbReference type="PANTHER" id="PTHR45717">
    <property type="entry name" value="OS12G0527900 PROTEIN"/>
    <property type="match status" value="1"/>
</dbReference>
<keyword evidence="5" id="KW-0496">Mitochondrion</keyword>
<name>A0A1U7ZMV8_NELNU</name>
<dbReference type="SUPFAM" id="SSF48452">
    <property type="entry name" value="TPR-like"/>
    <property type="match status" value="1"/>
</dbReference>
<reference evidence="7" key="1">
    <citation type="submission" date="2025-08" db="UniProtKB">
        <authorList>
            <consortium name="RefSeq"/>
        </authorList>
    </citation>
    <scope>IDENTIFICATION</scope>
</reference>